<evidence type="ECO:0000259" key="4">
    <source>
        <dbReference type="PROSITE" id="PS50932"/>
    </source>
</evidence>
<organism evidence="5 6">
    <name type="scientific">Paracoccus tegillarcae</name>
    <dbReference type="NCBI Taxonomy" id="1529068"/>
    <lineage>
        <taxon>Bacteria</taxon>
        <taxon>Pseudomonadati</taxon>
        <taxon>Pseudomonadota</taxon>
        <taxon>Alphaproteobacteria</taxon>
        <taxon>Rhodobacterales</taxon>
        <taxon>Paracoccaceae</taxon>
        <taxon>Paracoccus</taxon>
    </lineage>
</organism>
<dbReference type="InterPro" id="IPR010982">
    <property type="entry name" value="Lambda_DNA-bd_dom_sf"/>
</dbReference>
<dbReference type="AlphaFoldDB" id="A0A2K9EJP1"/>
<dbReference type="PROSITE" id="PS50932">
    <property type="entry name" value="HTH_LACI_2"/>
    <property type="match status" value="1"/>
</dbReference>
<dbReference type="CDD" id="cd01392">
    <property type="entry name" value="HTH_LacI"/>
    <property type="match status" value="1"/>
</dbReference>
<dbReference type="PROSITE" id="PS00356">
    <property type="entry name" value="HTH_LACI_1"/>
    <property type="match status" value="1"/>
</dbReference>
<evidence type="ECO:0000313" key="6">
    <source>
        <dbReference type="Proteomes" id="UP000233742"/>
    </source>
</evidence>
<dbReference type="SUPFAM" id="SSF53822">
    <property type="entry name" value="Periplasmic binding protein-like I"/>
    <property type="match status" value="1"/>
</dbReference>
<dbReference type="GO" id="GO:0000976">
    <property type="term" value="F:transcription cis-regulatory region binding"/>
    <property type="evidence" value="ECO:0007669"/>
    <property type="project" value="TreeGrafter"/>
</dbReference>
<dbReference type="Pfam" id="PF00356">
    <property type="entry name" value="LacI"/>
    <property type="match status" value="1"/>
</dbReference>
<dbReference type="InterPro" id="IPR025997">
    <property type="entry name" value="SBP_2_dom"/>
</dbReference>
<feature type="domain" description="HTH lacI-type" evidence="4">
    <location>
        <begin position="1"/>
        <end position="53"/>
    </location>
</feature>
<name>A0A2K9EJP1_9RHOB</name>
<keyword evidence="1" id="KW-0805">Transcription regulation</keyword>
<dbReference type="CDD" id="cd06307">
    <property type="entry name" value="PBP1_sugar_binding"/>
    <property type="match status" value="1"/>
</dbReference>
<dbReference type="PANTHER" id="PTHR30146">
    <property type="entry name" value="LACI-RELATED TRANSCRIPTIONAL REPRESSOR"/>
    <property type="match status" value="1"/>
</dbReference>
<dbReference type="OrthoDB" id="9805774at2"/>
<dbReference type="Pfam" id="PF13407">
    <property type="entry name" value="Peripla_BP_4"/>
    <property type="match status" value="1"/>
</dbReference>
<keyword evidence="2" id="KW-0238">DNA-binding</keyword>
<proteinExistence type="predicted"/>
<protein>
    <submittedName>
        <fullName evidence="5">LacI family transcriptional regulator</fullName>
    </submittedName>
</protein>
<dbReference type="PANTHER" id="PTHR30146:SF152">
    <property type="entry name" value="TRANSCRIPTIONAL REGULATORY PROTEIN"/>
    <property type="match status" value="1"/>
</dbReference>
<keyword evidence="3" id="KW-0804">Transcription</keyword>
<evidence type="ECO:0000256" key="1">
    <source>
        <dbReference type="ARBA" id="ARBA00023015"/>
    </source>
</evidence>
<dbReference type="Gene3D" id="3.40.50.2300">
    <property type="match status" value="2"/>
</dbReference>
<gene>
    <name evidence="5" type="ORF">CUV01_05915</name>
</gene>
<keyword evidence="6" id="KW-1185">Reference proteome</keyword>
<evidence type="ECO:0000256" key="2">
    <source>
        <dbReference type="ARBA" id="ARBA00023125"/>
    </source>
</evidence>
<dbReference type="InterPro" id="IPR000843">
    <property type="entry name" value="HTH_LacI"/>
</dbReference>
<dbReference type="EMBL" id="CP025408">
    <property type="protein sequence ID" value="AUH35240.1"/>
    <property type="molecule type" value="Genomic_DNA"/>
</dbReference>
<dbReference type="InterPro" id="IPR028082">
    <property type="entry name" value="Peripla_BP_I"/>
</dbReference>
<dbReference type="SUPFAM" id="SSF47413">
    <property type="entry name" value="lambda repressor-like DNA-binding domains"/>
    <property type="match status" value="1"/>
</dbReference>
<evidence type="ECO:0000256" key="3">
    <source>
        <dbReference type="ARBA" id="ARBA00023163"/>
    </source>
</evidence>
<dbReference type="KEGG" id="paro:CUV01_05915"/>
<dbReference type="Proteomes" id="UP000233742">
    <property type="component" value="Chromosome"/>
</dbReference>
<sequence>MSDVARSAGVSYATADRVVNDRGGVADKSVRRVRSAIEQLGYVRNVAAANLSQGRTYRFAFIIPEGSNSFFARVRTVLGESRVRLIPEQIEVQIEGVAAFDAEALAARLRRLAAESLDGVALVGIDDSHVNAEIEALQQQGIAVLTLISDVIGEQRNGYVGVDNIVVGRTAGRLLALAHRGRPGRILPVIGSLSARDHAERLQGMTQTIAAASPDLSLAPLIEGRDRHALVDEKLRAALAADPAITAIYSAGAGNAGLIRVLEDLPPDMPRPTVILHELVAHSRHALEADLIDIVIDQRPEDEIELALGYLRQLADRRPVPAPERIVPVIYVKDNLPPANGVLSEKGEMP</sequence>
<evidence type="ECO:0000313" key="5">
    <source>
        <dbReference type="EMBL" id="AUH35240.1"/>
    </source>
</evidence>
<dbReference type="GO" id="GO:0003700">
    <property type="term" value="F:DNA-binding transcription factor activity"/>
    <property type="evidence" value="ECO:0007669"/>
    <property type="project" value="TreeGrafter"/>
</dbReference>
<dbReference type="Gene3D" id="1.10.260.40">
    <property type="entry name" value="lambda repressor-like DNA-binding domains"/>
    <property type="match status" value="1"/>
</dbReference>
<reference evidence="5 6" key="1">
    <citation type="submission" date="2017-12" db="EMBL/GenBank/DDBJ databases">
        <authorList>
            <person name="Hurst M.R.H."/>
        </authorList>
    </citation>
    <scope>NUCLEOTIDE SEQUENCE [LARGE SCALE GENOMIC DNA]</scope>
    <source>
        <strain evidence="5 6">BM15</strain>
    </source>
</reference>
<accession>A0A2K9EJP1</accession>
<dbReference type="SMART" id="SM00354">
    <property type="entry name" value="HTH_LACI"/>
    <property type="match status" value="1"/>
</dbReference>